<dbReference type="EMBL" id="WEGH01000003">
    <property type="protein sequence ID" value="MQY06276.1"/>
    <property type="molecule type" value="Genomic_DNA"/>
</dbReference>
<keyword evidence="15" id="KW-0732">Signal</keyword>
<evidence type="ECO:0000256" key="12">
    <source>
        <dbReference type="ARBA" id="ARBA00033764"/>
    </source>
</evidence>
<dbReference type="EC" id="3.1.1.101" evidence="12"/>
<keyword evidence="9" id="KW-1015">Disulfide bond</keyword>
<reference evidence="17 18" key="1">
    <citation type="submission" date="2019-10" db="EMBL/GenBank/DDBJ databases">
        <title>Actinomadura rubteroloni sp. nov. and Actinomadura macrotermitis sp. nov., isolated from the gut of fungus growing-termite Macrotermes natalensis.</title>
        <authorList>
            <person name="Benndorf R."/>
            <person name="Martin K."/>
            <person name="Kuefner M."/>
            <person name="De Beer W."/>
            <person name="Kaster A.-K."/>
            <person name="Vollmers J."/>
            <person name="Poulsen M."/>
            <person name="Beemelmanns C."/>
        </authorList>
    </citation>
    <scope>NUCLEOTIDE SEQUENCE [LARGE SCALE GENOMIC DNA]</scope>
    <source>
        <strain evidence="17 18">RB68</strain>
    </source>
</reference>
<keyword evidence="8 17" id="KW-0378">Hydrolase</keyword>
<evidence type="ECO:0000256" key="15">
    <source>
        <dbReference type="SAM" id="SignalP"/>
    </source>
</evidence>
<evidence type="ECO:0000256" key="1">
    <source>
        <dbReference type="ARBA" id="ARBA00004418"/>
    </source>
</evidence>
<dbReference type="RefSeq" id="WP_153535446.1">
    <property type="nucleotide sequence ID" value="NZ_WEGH01000003.1"/>
</dbReference>
<evidence type="ECO:0000313" key="17">
    <source>
        <dbReference type="EMBL" id="MQY06276.1"/>
    </source>
</evidence>
<dbReference type="InterPro" id="IPR029058">
    <property type="entry name" value="AB_hydrolase_fold"/>
</dbReference>
<dbReference type="Proteomes" id="UP000487268">
    <property type="component" value="Unassembled WGS sequence"/>
</dbReference>
<dbReference type="InterPro" id="IPR050261">
    <property type="entry name" value="FrsA_esterase"/>
</dbReference>
<dbReference type="SUPFAM" id="SSF53474">
    <property type="entry name" value="alpha/beta-Hydrolases"/>
    <property type="match status" value="1"/>
</dbReference>
<dbReference type="PANTHER" id="PTHR22946">
    <property type="entry name" value="DIENELACTONE HYDROLASE DOMAIN-CONTAINING PROTEIN-RELATED"/>
    <property type="match status" value="1"/>
</dbReference>
<gene>
    <name evidence="17" type="ORF">ACRB68_43640</name>
</gene>
<comment type="similarity">
    <text evidence="3">Belongs to the AB hydrolase superfamily.</text>
</comment>
<dbReference type="GO" id="GO:0005576">
    <property type="term" value="C:extracellular region"/>
    <property type="evidence" value="ECO:0007669"/>
    <property type="project" value="UniProtKB-SubCell"/>
</dbReference>
<comment type="caution">
    <text evidence="17">The sequence shown here is derived from an EMBL/GenBank/DDBJ whole genome shotgun (WGS) entry which is preliminary data.</text>
</comment>
<evidence type="ECO:0000256" key="9">
    <source>
        <dbReference type="ARBA" id="ARBA00023157"/>
    </source>
</evidence>
<evidence type="ECO:0000259" key="16">
    <source>
        <dbReference type="Pfam" id="PF12740"/>
    </source>
</evidence>
<name>A0A7K0BYW6_9ACTN</name>
<dbReference type="EC" id="3.1.1.74" evidence="4"/>
<keyword evidence="18" id="KW-1185">Reference proteome</keyword>
<proteinExistence type="inferred from homology"/>
<evidence type="ECO:0000256" key="3">
    <source>
        <dbReference type="ARBA" id="ARBA00008645"/>
    </source>
</evidence>
<dbReference type="AlphaFoldDB" id="A0A7K0BYW6"/>
<protein>
    <recommendedName>
        <fullName evidence="13">Poly(ethylene terephthalate) hydrolase</fullName>
        <ecNumber evidence="12">3.1.1.101</ecNumber>
        <ecNumber evidence="4">3.1.1.74</ecNumber>
    </recommendedName>
</protein>
<keyword evidence="7" id="KW-0574">Periplasm</keyword>
<dbReference type="InterPro" id="IPR041127">
    <property type="entry name" value="PET_hydrolase/cutinase-like"/>
</dbReference>
<evidence type="ECO:0000256" key="2">
    <source>
        <dbReference type="ARBA" id="ARBA00004613"/>
    </source>
</evidence>
<evidence type="ECO:0000256" key="10">
    <source>
        <dbReference type="ARBA" id="ARBA00033629"/>
    </source>
</evidence>
<sequence>MRIDLRRSLAAAPALFALTLGAAVPAAATTAAAPAGSVRAAVTEYRRGPAPTQEGIRAARGPFTYSAVKITASQAAGAFGGGTIYYPDDTTQGTYGGIAVSPGYTGPESSIAWLGPRLASQGFIVVTIATTSLYDQPTSRGRQLLAALDYLTAKSPAEVRRRLDAGRLAVSGHSMGGGGALYAAWSRPGLKAAVPLAPYNTIKDWSGITVPTLVQAGTRDTVTPVATYAEPIYQSLTGARERAYAEVSDATHLTFTAEDQLIGSLEVAWMKRFLDGDTRYDQFLCPAPADPRLTEYRDSCPTS</sequence>
<evidence type="ECO:0000256" key="11">
    <source>
        <dbReference type="ARBA" id="ARBA00033707"/>
    </source>
</evidence>
<dbReference type="PANTHER" id="PTHR22946:SF9">
    <property type="entry name" value="POLYKETIDE TRANSFERASE AF380"/>
    <property type="match status" value="1"/>
</dbReference>
<dbReference type="OrthoDB" id="1466228at2"/>
<accession>A0A7K0BYW6</accession>
<evidence type="ECO:0000256" key="13">
    <source>
        <dbReference type="ARBA" id="ARBA00033780"/>
    </source>
</evidence>
<evidence type="ECO:0000313" key="18">
    <source>
        <dbReference type="Proteomes" id="UP000487268"/>
    </source>
</evidence>
<dbReference type="Pfam" id="PF12740">
    <property type="entry name" value="PETase"/>
    <property type="match status" value="1"/>
</dbReference>
<keyword evidence="6" id="KW-0964">Secreted</keyword>
<dbReference type="GO" id="GO:0042597">
    <property type="term" value="C:periplasmic space"/>
    <property type="evidence" value="ECO:0007669"/>
    <property type="project" value="UniProtKB-SubCell"/>
</dbReference>
<dbReference type="Gene3D" id="3.40.50.1820">
    <property type="entry name" value="alpha/beta hydrolase"/>
    <property type="match status" value="1"/>
</dbReference>
<organism evidence="17 18">
    <name type="scientific">Actinomadura macrotermitis</name>
    <dbReference type="NCBI Taxonomy" id="2585200"/>
    <lineage>
        <taxon>Bacteria</taxon>
        <taxon>Bacillati</taxon>
        <taxon>Actinomycetota</taxon>
        <taxon>Actinomycetes</taxon>
        <taxon>Streptosporangiales</taxon>
        <taxon>Thermomonosporaceae</taxon>
        <taxon>Actinomadura</taxon>
    </lineage>
</organism>
<dbReference type="GO" id="GO:0050525">
    <property type="term" value="F:cutinase activity"/>
    <property type="evidence" value="ECO:0007669"/>
    <property type="project" value="UniProtKB-EC"/>
</dbReference>
<evidence type="ECO:0000256" key="5">
    <source>
        <dbReference type="ARBA" id="ARBA00022487"/>
    </source>
</evidence>
<feature type="chain" id="PRO_5039279720" description="Poly(ethylene terephthalate) hydrolase" evidence="15">
    <location>
        <begin position="23"/>
        <end position="303"/>
    </location>
</feature>
<evidence type="ECO:0000256" key="6">
    <source>
        <dbReference type="ARBA" id="ARBA00022525"/>
    </source>
</evidence>
<evidence type="ECO:0000256" key="4">
    <source>
        <dbReference type="ARBA" id="ARBA00013095"/>
    </source>
</evidence>
<evidence type="ECO:0000256" key="8">
    <source>
        <dbReference type="ARBA" id="ARBA00022801"/>
    </source>
</evidence>
<comment type="catalytic activity">
    <reaction evidence="10">
        <text>a butanoate ester + H2O = an aliphatic alcohol + butanoate + H(+)</text>
        <dbReference type="Rhea" id="RHEA:47348"/>
        <dbReference type="ChEBI" id="CHEBI:2571"/>
        <dbReference type="ChEBI" id="CHEBI:15377"/>
        <dbReference type="ChEBI" id="CHEBI:15378"/>
        <dbReference type="ChEBI" id="CHEBI:17968"/>
        <dbReference type="ChEBI" id="CHEBI:50477"/>
    </reaction>
    <physiologicalReaction direction="left-to-right" evidence="10">
        <dbReference type="Rhea" id="RHEA:47349"/>
    </physiologicalReaction>
</comment>
<evidence type="ECO:0000256" key="14">
    <source>
        <dbReference type="ARBA" id="ARBA00034045"/>
    </source>
</evidence>
<comment type="subcellular location">
    <subcellularLocation>
        <location evidence="1">Periplasm</location>
    </subcellularLocation>
    <subcellularLocation>
        <location evidence="2">Secreted</location>
    </subcellularLocation>
</comment>
<feature type="domain" description="PET hydrolase/cutinase-like" evidence="16">
    <location>
        <begin position="41"/>
        <end position="301"/>
    </location>
</feature>
<comment type="catalytic activity">
    <reaction evidence="11">
        <text>(ethylene terephthalate)(n) + H2O = (ethylene terephthalate)(n-1) + 4-[(2-hydroxyethoxy)carbonyl]benzoate + H(+)</text>
        <dbReference type="Rhea" id="RHEA:49528"/>
        <dbReference type="Rhea" id="RHEA-COMP:12420"/>
        <dbReference type="Rhea" id="RHEA-COMP:12421"/>
        <dbReference type="ChEBI" id="CHEBI:15377"/>
        <dbReference type="ChEBI" id="CHEBI:15378"/>
        <dbReference type="ChEBI" id="CHEBI:131701"/>
        <dbReference type="ChEBI" id="CHEBI:131704"/>
        <dbReference type="EC" id="3.1.1.101"/>
    </reaction>
    <physiologicalReaction direction="left-to-right" evidence="11">
        <dbReference type="Rhea" id="RHEA:49529"/>
    </physiologicalReaction>
</comment>
<feature type="signal peptide" evidence="15">
    <location>
        <begin position="1"/>
        <end position="22"/>
    </location>
</feature>
<comment type="catalytic activity">
    <reaction evidence="14">
        <text>cutin + H2O = cutin monomers.</text>
        <dbReference type="EC" id="3.1.1.74"/>
    </reaction>
</comment>
<keyword evidence="5" id="KW-0719">Serine esterase</keyword>
<evidence type="ECO:0000256" key="7">
    <source>
        <dbReference type="ARBA" id="ARBA00022764"/>
    </source>
</evidence>